<keyword evidence="2" id="KW-1185">Reference proteome</keyword>
<dbReference type="Proteomes" id="UP000800094">
    <property type="component" value="Unassembled WGS sequence"/>
</dbReference>
<dbReference type="RefSeq" id="XP_033681748.1">
    <property type="nucleotide sequence ID" value="XM_033830647.1"/>
</dbReference>
<dbReference type="EMBL" id="ML987198">
    <property type="protein sequence ID" value="KAF2246744.1"/>
    <property type="molecule type" value="Genomic_DNA"/>
</dbReference>
<accession>A0A6A6I871</accession>
<protein>
    <submittedName>
        <fullName evidence="1">Uncharacterized protein</fullName>
    </submittedName>
</protein>
<proteinExistence type="predicted"/>
<dbReference type="AlphaFoldDB" id="A0A6A6I871"/>
<organism evidence="1 2">
    <name type="scientific">Trematosphaeria pertusa</name>
    <dbReference type="NCBI Taxonomy" id="390896"/>
    <lineage>
        <taxon>Eukaryota</taxon>
        <taxon>Fungi</taxon>
        <taxon>Dikarya</taxon>
        <taxon>Ascomycota</taxon>
        <taxon>Pezizomycotina</taxon>
        <taxon>Dothideomycetes</taxon>
        <taxon>Pleosporomycetidae</taxon>
        <taxon>Pleosporales</taxon>
        <taxon>Massarineae</taxon>
        <taxon>Trematosphaeriaceae</taxon>
        <taxon>Trematosphaeria</taxon>
    </lineage>
</organism>
<reference evidence="1" key="1">
    <citation type="journal article" date="2020" name="Stud. Mycol.">
        <title>101 Dothideomycetes genomes: a test case for predicting lifestyles and emergence of pathogens.</title>
        <authorList>
            <person name="Haridas S."/>
            <person name="Albert R."/>
            <person name="Binder M."/>
            <person name="Bloem J."/>
            <person name="Labutti K."/>
            <person name="Salamov A."/>
            <person name="Andreopoulos B."/>
            <person name="Baker S."/>
            <person name="Barry K."/>
            <person name="Bills G."/>
            <person name="Bluhm B."/>
            <person name="Cannon C."/>
            <person name="Castanera R."/>
            <person name="Culley D."/>
            <person name="Daum C."/>
            <person name="Ezra D."/>
            <person name="Gonzalez J."/>
            <person name="Henrissat B."/>
            <person name="Kuo A."/>
            <person name="Liang C."/>
            <person name="Lipzen A."/>
            <person name="Lutzoni F."/>
            <person name="Magnuson J."/>
            <person name="Mondo S."/>
            <person name="Nolan M."/>
            <person name="Ohm R."/>
            <person name="Pangilinan J."/>
            <person name="Park H.-J."/>
            <person name="Ramirez L."/>
            <person name="Alfaro M."/>
            <person name="Sun H."/>
            <person name="Tritt A."/>
            <person name="Yoshinaga Y."/>
            <person name="Zwiers L.-H."/>
            <person name="Turgeon B."/>
            <person name="Goodwin S."/>
            <person name="Spatafora J."/>
            <person name="Crous P."/>
            <person name="Grigoriev I."/>
        </authorList>
    </citation>
    <scope>NUCLEOTIDE SEQUENCE</scope>
    <source>
        <strain evidence="1">CBS 122368</strain>
    </source>
</reference>
<dbReference type="GeneID" id="54583977"/>
<gene>
    <name evidence="1" type="ORF">BU26DRAFT_52602</name>
</gene>
<name>A0A6A6I871_9PLEO</name>
<sequence length="227" mass="24981">MWCMRLRRRMPLQARWQNAMLHRRVNASSCGARQMQARLALSVGRMSRVSASRGSRIELRNLRGDLPAAGQARRARVCVFGSLSPATTAVFCPLLFSHWAKGCMPRRGRRWIADTSHWPPCTLLQQVTRWALETGEPAEACERASCCCARTALLIEGGGMRAVATDVISAAQANLPPRCCGFVSNHCLADAQRAHKAARSPSGHPLRRLARGRECRRGKGQGASLIL</sequence>
<evidence type="ECO:0000313" key="1">
    <source>
        <dbReference type="EMBL" id="KAF2246744.1"/>
    </source>
</evidence>
<evidence type="ECO:0000313" key="2">
    <source>
        <dbReference type="Proteomes" id="UP000800094"/>
    </source>
</evidence>